<reference evidence="2" key="1">
    <citation type="submission" date="2020-05" db="EMBL/GenBank/DDBJ databases">
        <authorList>
            <person name="Chiriac C."/>
            <person name="Salcher M."/>
            <person name="Ghai R."/>
            <person name="Kavagutti S V."/>
        </authorList>
    </citation>
    <scope>NUCLEOTIDE SEQUENCE</scope>
</reference>
<sequence length="93" mass="10756">MDPVRDICPQHRHQVVHNIRSPWRAEDDQGSSWETRNPSSGNHVVEISQMVTMQMGEEDRRDLTRAKASSGKAHQHPTTCVYQQVDLPRLNKR</sequence>
<accession>A0A6J7SPA7</accession>
<organism evidence="2">
    <name type="scientific">freshwater metagenome</name>
    <dbReference type="NCBI Taxonomy" id="449393"/>
    <lineage>
        <taxon>unclassified sequences</taxon>
        <taxon>metagenomes</taxon>
        <taxon>ecological metagenomes</taxon>
    </lineage>
</organism>
<feature type="region of interest" description="Disordered" evidence="1">
    <location>
        <begin position="56"/>
        <end position="80"/>
    </location>
</feature>
<evidence type="ECO:0000256" key="1">
    <source>
        <dbReference type="SAM" id="MobiDB-lite"/>
    </source>
</evidence>
<proteinExistence type="predicted"/>
<gene>
    <name evidence="2" type="ORF">UFOPK4173_02070</name>
</gene>
<name>A0A6J7SPA7_9ZZZZ</name>
<dbReference type="AlphaFoldDB" id="A0A6J7SPA7"/>
<dbReference type="EMBL" id="CAFBPW010000360">
    <property type="protein sequence ID" value="CAB5042068.1"/>
    <property type="molecule type" value="Genomic_DNA"/>
</dbReference>
<protein>
    <submittedName>
        <fullName evidence="2">Unannotated protein</fullName>
    </submittedName>
</protein>
<evidence type="ECO:0000313" key="2">
    <source>
        <dbReference type="EMBL" id="CAB5042068.1"/>
    </source>
</evidence>